<dbReference type="InParanoid" id="A0A673W8M8"/>
<proteinExistence type="predicted"/>
<keyword evidence="2" id="KW-1185">Reference proteome</keyword>
<reference evidence="1" key="1">
    <citation type="submission" date="2025-08" db="UniProtKB">
        <authorList>
            <consortium name="Ensembl"/>
        </authorList>
    </citation>
    <scope>IDENTIFICATION</scope>
</reference>
<dbReference type="Ensembl" id="ENSSTUT00000005341.1">
    <property type="protein sequence ID" value="ENSSTUP00000005047.1"/>
    <property type="gene ID" value="ENSSTUG00000002494.1"/>
</dbReference>
<evidence type="ECO:0000313" key="1">
    <source>
        <dbReference type="Ensembl" id="ENSSTUP00000005047.1"/>
    </source>
</evidence>
<evidence type="ECO:0000313" key="2">
    <source>
        <dbReference type="Proteomes" id="UP000472277"/>
    </source>
</evidence>
<dbReference type="AlphaFoldDB" id="A0A673W8M8"/>
<reference evidence="1" key="2">
    <citation type="submission" date="2025-09" db="UniProtKB">
        <authorList>
            <consortium name="Ensembl"/>
        </authorList>
    </citation>
    <scope>IDENTIFICATION</scope>
</reference>
<name>A0A673W8M8_SALTR</name>
<sequence length="63" mass="7202">IMDKRMELSLIIAHIIQQAKECLQRPEIKLESLRGRNFLKASGKRVKAKQNVFVGICHGLDID</sequence>
<protein>
    <submittedName>
        <fullName evidence="1">Uncharacterized protein</fullName>
    </submittedName>
</protein>
<dbReference type="Proteomes" id="UP000472277">
    <property type="component" value="Chromosome 8"/>
</dbReference>
<accession>A0A673W8M8</accession>
<organism evidence="1 2">
    <name type="scientific">Salmo trutta</name>
    <name type="common">Brown trout</name>
    <dbReference type="NCBI Taxonomy" id="8032"/>
    <lineage>
        <taxon>Eukaryota</taxon>
        <taxon>Metazoa</taxon>
        <taxon>Chordata</taxon>
        <taxon>Craniata</taxon>
        <taxon>Vertebrata</taxon>
        <taxon>Euteleostomi</taxon>
        <taxon>Actinopterygii</taxon>
        <taxon>Neopterygii</taxon>
        <taxon>Teleostei</taxon>
        <taxon>Protacanthopterygii</taxon>
        <taxon>Salmoniformes</taxon>
        <taxon>Salmonidae</taxon>
        <taxon>Salmoninae</taxon>
        <taxon>Salmo</taxon>
    </lineage>
</organism>